<name>A0A915DF51_9BILA</name>
<keyword evidence="1" id="KW-1185">Reference proteome</keyword>
<sequence>MCLLKWLNSAVKVPKLGLDTARFSYTKYNEKGAIVDLPSCVLPWATVTVSFNSSGSMTRYLLLPNERDALMWTGSLKLNEAIVESVDLLSPLKEGVKPSGFCSTLEVDSLHAWSSLLHYFPIGQLVSAPQLNGAVSYFTLSQQSSPLFKRIHNTLRKAQLGGVSVLPNQSSVFVLPNGELTSLLGLPSHEMPTFHCLFFSLETSDVMEYSLDTSNPMDLCTSQIQANASKVVPMD</sequence>
<dbReference type="Proteomes" id="UP000887574">
    <property type="component" value="Unplaced"/>
</dbReference>
<dbReference type="AlphaFoldDB" id="A0A915DF51"/>
<protein>
    <submittedName>
        <fullName evidence="2">Uncharacterized protein</fullName>
    </submittedName>
</protein>
<evidence type="ECO:0000313" key="2">
    <source>
        <dbReference type="WBParaSite" id="jg18590"/>
    </source>
</evidence>
<evidence type="ECO:0000313" key="1">
    <source>
        <dbReference type="Proteomes" id="UP000887574"/>
    </source>
</evidence>
<organism evidence="1 2">
    <name type="scientific">Ditylenchus dipsaci</name>
    <dbReference type="NCBI Taxonomy" id="166011"/>
    <lineage>
        <taxon>Eukaryota</taxon>
        <taxon>Metazoa</taxon>
        <taxon>Ecdysozoa</taxon>
        <taxon>Nematoda</taxon>
        <taxon>Chromadorea</taxon>
        <taxon>Rhabditida</taxon>
        <taxon>Tylenchina</taxon>
        <taxon>Tylenchomorpha</taxon>
        <taxon>Sphaerularioidea</taxon>
        <taxon>Anguinidae</taxon>
        <taxon>Anguininae</taxon>
        <taxon>Ditylenchus</taxon>
    </lineage>
</organism>
<proteinExistence type="predicted"/>
<reference evidence="2" key="1">
    <citation type="submission" date="2022-11" db="UniProtKB">
        <authorList>
            <consortium name="WormBaseParasite"/>
        </authorList>
    </citation>
    <scope>IDENTIFICATION</scope>
</reference>
<accession>A0A915DF51</accession>
<dbReference type="WBParaSite" id="jg18590">
    <property type="protein sequence ID" value="jg18590"/>
    <property type="gene ID" value="jg18590"/>
</dbReference>